<evidence type="ECO:0000313" key="2">
    <source>
        <dbReference type="EMBL" id="KAK1749468.1"/>
    </source>
</evidence>
<evidence type="ECO:0000256" key="1">
    <source>
        <dbReference type="SAM" id="SignalP"/>
    </source>
</evidence>
<reference evidence="2" key="1">
    <citation type="submission" date="2023-06" db="EMBL/GenBank/DDBJ databases">
        <title>Genome-scale phylogeny and comparative genomics of the fungal order Sordariales.</title>
        <authorList>
            <consortium name="Lawrence Berkeley National Laboratory"/>
            <person name="Hensen N."/>
            <person name="Bonometti L."/>
            <person name="Westerberg I."/>
            <person name="Brannstrom I.O."/>
            <person name="Guillou S."/>
            <person name="Cros-Aarteil S."/>
            <person name="Calhoun S."/>
            <person name="Haridas S."/>
            <person name="Kuo A."/>
            <person name="Mondo S."/>
            <person name="Pangilinan J."/>
            <person name="Riley R."/>
            <person name="Labutti K."/>
            <person name="Andreopoulos B."/>
            <person name="Lipzen A."/>
            <person name="Chen C."/>
            <person name="Yanf M."/>
            <person name="Daum C."/>
            <person name="Ng V."/>
            <person name="Clum A."/>
            <person name="Steindorff A."/>
            <person name="Ohm R."/>
            <person name="Martin F."/>
            <person name="Silar P."/>
            <person name="Natvig D."/>
            <person name="Lalanne C."/>
            <person name="Gautier V."/>
            <person name="Ament-Velasquez S.L."/>
            <person name="Kruys A."/>
            <person name="Hutchinson M.I."/>
            <person name="Powell A.J."/>
            <person name="Barry K."/>
            <person name="Miller A.N."/>
            <person name="Grigoriev I.V."/>
            <person name="Debuchy R."/>
            <person name="Gladieux P."/>
            <person name="Thoren M.H."/>
            <person name="Johannesson H."/>
        </authorList>
    </citation>
    <scope>NUCLEOTIDE SEQUENCE</scope>
    <source>
        <strain evidence="2">PSN4</strain>
    </source>
</reference>
<organism evidence="2 3">
    <name type="scientific">Echria macrotheca</name>
    <dbReference type="NCBI Taxonomy" id="438768"/>
    <lineage>
        <taxon>Eukaryota</taxon>
        <taxon>Fungi</taxon>
        <taxon>Dikarya</taxon>
        <taxon>Ascomycota</taxon>
        <taxon>Pezizomycotina</taxon>
        <taxon>Sordariomycetes</taxon>
        <taxon>Sordariomycetidae</taxon>
        <taxon>Sordariales</taxon>
        <taxon>Schizotheciaceae</taxon>
        <taxon>Echria</taxon>
    </lineage>
</organism>
<protein>
    <submittedName>
        <fullName evidence="2">Uncharacterized protein</fullName>
    </submittedName>
</protein>
<feature type="signal peptide" evidence="1">
    <location>
        <begin position="1"/>
        <end position="20"/>
    </location>
</feature>
<comment type="caution">
    <text evidence="2">The sequence shown here is derived from an EMBL/GenBank/DDBJ whole genome shotgun (WGS) entry which is preliminary data.</text>
</comment>
<dbReference type="EMBL" id="MU839858">
    <property type="protein sequence ID" value="KAK1749468.1"/>
    <property type="molecule type" value="Genomic_DNA"/>
</dbReference>
<keyword evidence="3" id="KW-1185">Reference proteome</keyword>
<evidence type="ECO:0000313" key="3">
    <source>
        <dbReference type="Proteomes" id="UP001239445"/>
    </source>
</evidence>
<accession>A0AAJ0B0K0</accession>
<keyword evidence="1" id="KW-0732">Signal</keyword>
<name>A0AAJ0B0K0_9PEZI</name>
<dbReference type="AlphaFoldDB" id="A0AAJ0B0K0"/>
<sequence>MRVSTLAMTLLSCGSSIAAAGLSKRAEAISPGNGISVQDYLDCLNNEVKNWGWNTNSCEHQGRITFWRRGRSWDSPWDCYTTCHDEIADAIKTGWPDRECSHTAGAAQCWMGYNTRQ</sequence>
<proteinExistence type="predicted"/>
<gene>
    <name evidence="2" type="ORF">QBC47DRAFT_366177</name>
</gene>
<dbReference type="Proteomes" id="UP001239445">
    <property type="component" value="Unassembled WGS sequence"/>
</dbReference>
<feature type="chain" id="PRO_5042567387" evidence="1">
    <location>
        <begin position="21"/>
        <end position="117"/>
    </location>
</feature>